<comment type="subcellular location">
    <subcellularLocation>
        <location evidence="1">Cell membrane</location>
        <topology evidence="1">Multi-pass membrane protein</topology>
    </subcellularLocation>
</comment>
<protein>
    <submittedName>
        <fullName evidence="10">LolE permease component of an ABC-transporter system</fullName>
    </submittedName>
</protein>
<dbReference type="InterPro" id="IPR025857">
    <property type="entry name" value="MacB_PCD"/>
</dbReference>
<name>G4WVX2_9BACT</name>
<feature type="domain" description="MacB-like periplasmic core" evidence="9">
    <location>
        <begin position="20"/>
        <end position="241"/>
    </location>
</feature>
<feature type="transmembrane region" description="Helical" evidence="7">
    <location>
        <begin position="280"/>
        <end position="300"/>
    </location>
</feature>
<reference evidence="10" key="2">
    <citation type="journal article" date="2011" name="J. Bacteriol.">
        <title>Long-chain N-acyl amino acid synthases are linked to the putative PEP-CTERM/exosortase protein-sorting system in Gram-negative bacteria.</title>
        <authorList>
            <person name="Craig J.W."/>
            <person name="Cherry M.A."/>
            <person name="Brady S.F."/>
        </authorList>
    </citation>
    <scope>NUCLEOTIDE SEQUENCE</scope>
</reference>
<feature type="transmembrane region" description="Helical" evidence="7">
    <location>
        <begin position="21"/>
        <end position="41"/>
    </location>
</feature>
<dbReference type="InterPro" id="IPR003838">
    <property type="entry name" value="ABC3_permease_C"/>
</dbReference>
<dbReference type="PANTHER" id="PTHR30572:SF4">
    <property type="entry name" value="ABC TRANSPORTER PERMEASE YTRF"/>
    <property type="match status" value="1"/>
</dbReference>
<accession>G4WVX2</accession>
<dbReference type="GO" id="GO:0005886">
    <property type="term" value="C:plasma membrane"/>
    <property type="evidence" value="ECO:0007669"/>
    <property type="project" value="UniProtKB-SubCell"/>
</dbReference>
<evidence type="ECO:0000313" key="10">
    <source>
        <dbReference type="EMBL" id="AEQ20574.1"/>
    </source>
</evidence>
<dbReference type="EMBL" id="JF429416">
    <property type="protein sequence ID" value="AEQ20574.1"/>
    <property type="molecule type" value="Genomic_DNA"/>
</dbReference>
<proteinExistence type="inferred from homology"/>
<evidence type="ECO:0000256" key="6">
    <source>
        <dbReference type="ARBA" id="ARBA00038076"/>
    </source>
</evidence>
<reference evidence="10" key="1">
    <citation type="journal article" date="2004" name="Appl. Environ. Microbiol.">
        <title>Long-chain N-acyltyrosine synthases from environmental DNA.</title>
        <authorList>
            <person name="Brady S.F."/>
            <person name="Chao C.J."/>
            <person name="Clardy J."/>
        </authorList>
    </citation>
    <scope>NUCLEOTIDE SEQUENCE</scope>
</reference>
<evidence type="ECO:0000256" key="5">
    <source>
        <dbReference type="ARBA" id="ARBA00023136"/>
    </source>
</evidence>
<keyword evidence="2" id="KW-1003">Cell membrane</keyword>
<sequence>MSFLSLKLALRNLSRNRMRSGITLLVIGSGSIAMIIAGGFIEDTVRQVRESSIRDLLGHLRVYKRGYLENGVLKPYDYMILDPSSLAQRLSAHPYVVNVGPRLTYFGLIGNGDITMPFIMQAFDPALESRLRNTTAMKMGHFIEPNKPYDVLLGEGLAKALNLKMGDSPVLVGNTQHGAMNASDVNVVGVFQTLSKDFDDSGIRAPIQLAQKLLRVDGAQMLVLFLDRTEHTEAVKRWLQALFARENLDYEVQAWYELPDAAFVSTTENVYRSIYKVIKIVLFLFVILSIMNTMNMAVLERVGEIGTLMALGTPRRGIWRLFLAEGIIMGLLGGALGCSVGCLLARVISWIGIVMPNPPGTQVQWIARIRVTPGIVASAFTMAFATSLISSVLPALKASKLEIAEALRHNV</sequence>
<evidence type="ECO:0000256" key="2">
    <source>
        <dbReference type="ARBA" id="ARBA00022475"/>
    </source>
</evidence>
<feature type="transmembrane region" description="Helical" evidence="7">
    <location>
        <begin position="321"/>
        <end position="354"/>
    </location>
</feature>
<keyword evidence="4 7" id="KW-1133">Transmembrane helix</keyword>
<feature type="transmembrane region" description="Helical" evidence="7">
    <location>
        <begin position="374"/>
        <end position="396"/>
    </location>
</feature>
<evidence type="ECO:0000256" key="3">
    <source>
        <dbReference type="ARBA" id="ARBA00022692"/>
    </source>
</evidence>
<keyword evidence="3 7" id="KW-0812">Transmembrane</keyword>
<dbReference type="InterPro" id="IPR050250">
    <property type="entry name" value="Macrolide_Exporter_MacB"/>
</dbReference>
<evidence type="ECO:0000256" key="1">
    <source>
        <dbReference type="ARBA" id="ARBA00004651"/>
    </source>
</evidence>
<evidence type="ECO:0000256" key="4">
    <source>
        <dbReference type="ARBA" id="ARBA00022989"/>
    </source>
</evidence>
<feature type="domain" description="ABC3 transporter permease C-terminal" evidence="8">
    <location>
        <begin position="280"/>
        <end position="402"/>
    </location>
</feature>
<comment type="similarity">
    <text evidence="6">Belongs to the ABC-4 integral membrane protein family.</text>
</comment>
<keyword evidence="5 7" id="KW-0472">Membrane</keyword>
<dbReference type="AlphaFoldDB" id="G4WVX2"/>
<dbReference type="GO" id="GO:0022857">
    <property type="term" value="F:transmembrane transporter activity"/>
    <property type="evidence" value="ECO:0007669"/>
    <property type="project" value="TreeGrafter"/>
</dbReference>
<organism evidence="10">
    <name type="scientific">uncultured bacterium CSLF42</name>
    <dbReference type="NCBI Taxonomy" id="1091574"/>
    <lineage>
        <taxon>Bacteria</taxon>
        <taxon>environmental samples</taxon>
    </lineage>
</organism>
<evidence type="ECO:0000259" key="9">
    <source>
        <dbReference type="Pfam" id="PF12704"/>
    </source>
</evidence>
<evidence type="ECO:0000256" key="7">
    <source>
        <dbReference type="SAM" id="Phobius"/>
    </source>
</evidence>
<evidence type="ECO:0000259" key="8">
    <source>
        <dbReference type="Pfam" id="PF02687"/>
    </source>
</evidence>
<dbReference type="Pfam" id="PF02687">
    <property type="entry name" value="FtsX"/>
    <property type="match status" value="1"/>
</dbReference>
<dbReference type="PANTHER" id="PTHR30572">
    <property type="entry name" value="MEMBRANE COMPONENT OF TRANSPORTER-RELATED"/>
    <property type="match status" value="1"/>
</dbReference>
<dbReference type="Pfam" id="PF12704">
    <property type="entry name" value="MacB_PCD"/>
    <property type="match status" value="1"/>
</dbReference>